<accession>A0ABT8MQ51</accession>
<organism evidence="1 2">
    <name type="scientific">Planococcus liqunii</name>
    <dbReference type="NCBI Taxonomy" id="3058394"/>
    <lineage>
        <taxon>Bacteria</taxon>
        <taxon>Bacillati</taxon>
        <taxon>Bacillota</taxon>
        <taxon>Bacilli</taxon>
        <taxon>Bacillales</taxon>
        <taxon>Caryophanaceae</taxon>
        <taxon>Planococcus</taxon>
    </lineage>
</organism>
<sequence>MEMRRRPCRFDGHKTNRRSGVLCCIAETAYDLENLGAGVWTSKSAGAL</sequence>
<dbReference type="Proteomes" id="UP001172054">
    <property type="component" value="Unassembled WGS sequence"/>
</dbReference>
<keyword evidence="2" id="KW-1185">Reference proteome</keyword>
<reference evidence="1 2" key="1">
    <citation type="submission" date="2023-06" db="EMBL/GenBank/DDBJ databases">
        <title>Novel species in genus Planococcus.</title>
        <authorList>
            <person name="Ning S."/>
        </authorList>
    </citation>
    <scope>NUCLEOTIDE SEQUENCE [LARGE SCALE GENOMIC DNA]</scope>
    <source>
        <strain evidence="1 2">N064</strain>
    </source>
</reference>
<comment type="caution">
    <text evidence="1">The sequence shown here is derived from an EMBL/GenBank/DDBJ whole genome shotgun (WGS) entry which is preliminary data.</text>
</comment>
<protein>
    <submittedName>
        <fullName evidence="1">Uncharacterized protein</fullName>
    </submittedName>
</protein>
<dbReference type="RefSeq" id="WP_301725845.1">
    <property type="nucleotide sequence ID" value="NZ_JAUJWW010000002.1"/>
</dbReference>
<evidence type="ECO:0000313" key="2">
    <source>
        <dbReference type="Proteomes" id="UP001172054"/>
    </source>
</evidence>
<proteinExistence type="predicted"/>
<gene>
    <name evidence="1" type="ORF">QWY15_06900</name>
</gene>
<dbReference type="EMBL" id="JAUJWW010000002">
    <property type="protein sequence ID" value="MDN7227025.1"/>
    <property type="molecule type" value="Genomic_DNA"/>
</dbReference>
<evidence type="ECO:0000313" key="1">
    <source>
        <dbReference type="EMBL" id="MDN7227025.1"/>
    </source>
</evidence>
<name>A0ABT8MQ51_9BACL</name>